<dbReference type="NCBIfam" id="NF006091">
    <property type="entry name" value="PRK08243.1"/>
    <property type="match status" value="1"/>
</dbReference>
<dbReference type="InterPro" id="IPR050641">
    <property type="entry name" value="RIFMO-like"/>
</dbReference>
<evidence type="ECO:0000259" key="3">
    <source>
        <dbReference type="Pfam" id="PF01494"/>
    </source>
</evidence>
<dbReference type="PANTHER" id="PTHR43004:SF3">
    <property type="entry name" value="P-HYDROXYBENZOATE HYDROXYLASE"/>
    <property type="match status" value="1"/>
</dbReference>
<comment type="caution">
    <text evidence="4">The sequence shown here is derived from an EMBL/GenBank/DDBJ whole genome shotgun (WGS) entry which is preliminary data.</text>
</comment>
<dbReference type="Gene3D" id="3.50.50.60">
    <property type="entry name" value="FAD/NAD(P)-binding domain"/>
    <property type="match status" value="1"/>
</dbReference>
<evidence type="ECO:0000313" key="4">
    <source>
        <dbReference type="EMBL" id="MFC6009110.1"/>
    </source>
</evidence>
<dbReference type="PANTHER" id="PTHR43004">
    <property type="entry name" value="TRK SYSTEM POTASSIUM UPTAKE PROTEIN"/>
    <property type="match status" value="1"/>
</dbReference>
<dbReference type="Gene3D" id="3.30.9.10">
    <property type="entry name" value="D-Amino Acid Oxidase, subunit A, domain 2"/>
    <property type="match status" value="1"/>
</dbReference>
<keyword evidence="1" id="KW-0285">Flavoprotein</keyword>
<dbReference type="SUPFAM" id="SSF54373">
    <property type="entry name" value="FAD-linked reductases, C-terminal domain"/>
    <property type="match status" value="1"/>
</dbReference>
<dbReference type="SUPFAM" id="SSF51905">
    <property type="entry name" value="FAD/NAD(P)-binding domain"/>
    <property type="match status" value="1"/>
</dbReference>
<dbReference type="Proteomes" id="UP001596189">
    <property type="component" value="Unassembled WGS sequence"/>
</dbReference>
<sequence>MAGGHVRTQERTQVAIVGAGPAGLMLSHLLHLHGVTSVVLEVRDREYVEHRVRAGVLEQGTVDLLRDSGIGARLLREGQPHEAINLQFAGERHRIAMTELTGRRITVYGQQEVVKDLIAQRLADDGQIVFEAADVAVDGVDSDDPVVRYRVEGAQHELRADFVVGCDGSHGVSKDAVPDGVLTTYERTYPFAWLGILAQAAPAVHELIYARHDRGFALYSLRSPQVSRLYLQVAPDEDLAQWPDDRVWAELHTRLELDGDPVRVTEGPVLEKGITPMRSLVVEPMQHRRLFLAGDAVHIVPPTGAKGMNLAMADANLLGQAFDSWYGRGERELLDGYSRTALRRVWRAQHFSWWMTSMLHTFGGADPYEEQLALSQLRYATTSTAYATSLAENYVGLVDV</sequence>
<keyword evidence="2" id="KW-0274">FAD</keyword>
<dbReference type="InterPro" id="IPR036188">
    <property type="entry name" value="FAD/NAD-bd_sf"/>
</dbReference>
<gene>
    <name evidence="4" type="ORF">ACFQDO_18400</name>
</gene>
<dbReference type="RefSeq" id="WP_345717637.1">
    <property type="nucleotide sequence ID" value="NZ_BAABFP010000007.1"/>
</dbReference>
<evidence type="ECO:0000256" key="2">
    <source>
        <dbReference type="ARBA" id="ARBA00022827"/>
    </source>
</evidence>
<protein>
    <submittedName>
        <fullName evidence="4">4-hydroxybenzoate 3-monooxygenase</fullName>
    </submittedName>
</protein>
<evidence type="ECO:0000313" key="5">
    <source>
        <dbReference type="Proteomes" id="UP001596189"/>
    </source>
</evidence>
<dbReference type="PRINTS" id="PR00420">
    <property type="entry name" value="RNGMNOXGNASE"/>
</dbReference>
<evidence type="ECO:0000256" key="1">
    <source>
        <dbReference type="ARBA" id="ARBA00022630"/>
    </source>
</evidence>
<feature type="domain" description="FAD-binding" evidence="3">
    <location>
        <begin position="11"/>
        <end position="351"/>
    </location>
</feature>
<dbReference type="Pfam" id="PF01494">
    <property type="entry name" value="FAD_binding_3"/>
    <property type="match status" value="1"/>
</dbReference>
<keyword evidence="5" id="KW-1185">Reference proteome</keyword>
<dbReference type="EMBL" id="JBHSRD010000008">
    <property type="protein sequence ID" value="MFC6009110.1"/>
    <property type="molecule type" value="Genomic_DNA"/>
</dbReference>
<organism evidence="4 5">
    <name type="scientific">Angustibacter luteus</name>
    <dbReference type="NCBI Taxonomy" id="658456"/>
    <lineage>
        <taxon>Bacteria</taxon>
        <taxon>Bacillati</taxon>
        <taxon>Actinomycetota</taxon>
        <taxon>Actinomycetes</taxon>
        <taxon>Kineosporiales</taxon>
        <taxon>Kineosporiaceae</taxon>
    </lineage>
</organism>
<name>A0ABW1JIW8_9ACTN</name>
<dbReference type="InterPro" id="IPR002938">
    <property type="entry name" value="FAD-bd"/>
</dbReference>
<proteinExistence type="predicted"/>
<accession>A0ABW1JIW8</accession>
<reference evidence="5" key="1">
    <citation type="journal article" date="2019" name="Int. J. Syst. Evol. Microbiol.">
        <title>The Global Catalogue of Microorganisms (GCM) 10K type strain sequencing project: providing services to taxonomists for standard genome sequencing and annotation.</title>
        <authorList>
            <consortium name="The Broad Institute Genomics Platform"/>
            <consortium name="The Broad Institute Genome Sequencing Center for Infectious Disease"/>
            <person name="Wu L."/>
            <person name="Ma J."/>
        </authorList>
    </citation>
    <scope>NUCLEOTIDE SEQUENCE [LARGE SCALE GENOMIC DNA]</scope>
    <source>
        <strain evidence="5">KACC 14249</strain>
    </source>
</reference>